<dbReference type="PROSITE" id="PS00141">
    <property type="entry name" value="ASP_PROTEASE"/>
    <property type="match status" value="1"/>
</dbReference>
<dbReference type="InterPro" id="IPR021109">
    <property type="entry name" value="Peptidase_aspartic_dom_sf"/>
</dbReference>
<evidence type="ECO:0000313" key="5">
    <source>
        <dbReference type="Proteomes" id="UP000281553"/>
    </source>
</evidence>
<feature type="region of interest" description="Disordered" evidence="2">
    <location>
        <begin position="1"/>
        <end position="81"/>
    </location>
</feature>
<accession>A0A3P6RHJ5</accession>
<keyword evidence="5" id="KW-1185">Reference proteome</keyword>
<feature type="compositionally biased region" description="Polar residues" evidence="2">
    <location>
        <begin position="1"/>
        <end position="12"/>
    </location>
</feature>
<dbReference type="EMBL" id="UYRU01008981">
    <property type="protein sequence ID" value="VDK43271.1"/>
    <property type="molecule type" value="Genomic_DNA"/>
</dbReference>
<dbReference type="AlphaFoldDB" id="A0A3P6RHJ5"/>
<evidence type="ECO:0000259" key="3">
    <source>
        <dbReference type="PROSITE" id="PS50175"/>
    </source>
</evidence>
<keyword evidence="1" id="KW-0378">Hydrolase</keyword>
<dbReference type="InterPro" id="IPR001995">
    <property type="entry name" value="Peptidase_A2_cat"/>
</dbReference>
<gene>
    <name evidence="4" type="ORF">DILT_LOCUS1373</name>
</gene>
<dbReference type="GO" id="GO:0006508">
    <property type="term" value="P:proteolysis"/>
    <property type="evidence" value="ECO:0007669"/>
    <property type="project" value="InterPro"/>
</dbReference>
<feature type="domain" description="Peptidase A2" evidence="3">
    <location>
        <begin position="86"/>
        <end position="128"/>
    </location>
</feature>
<organism evidence="4 5">
    <name type="scientific">Dibothriocephalus latus</name>
    <name type="common">Fish tapeworm</name>
    <name type="synonym">Diphyllobothrium latum</name>
    <dbReference type="NCBI Taxonomy" id="60516"/>
    <lineage>
        <taxon>Eukaryota</taxon>
        <taxon>Metazoa</taxon>
        <taxon>Spiralia</taxon>
        <taxon>Lophotrochozoa</taxon>
        <taxon>Platyhelminthes</taxon>
        <taxon>Cestoda</taxon>
        <taxon>Eucestoda</taxon>
        <taxon>Diphyllobothriidea</taxon>
        <taxon>Diphyllobothriidae</taxon>
        <taxon>Dibothriocephalus</taxon>
    </lineage>
</organism>
<dbReference type="SUPFAM" id="SSF50630">
    <property type="entry name" value="Acid proteases"/>
    <property type="match status" value="1"/>
</dbReference>
<sequence length="214" mass="23288">MLESDPSTTDGSTPGAAWQLNTTHQQSGTQTWSYSRPPSSYRQDRGNRNGGFRNPYRVPPRNPPHRPPRDNQRNPTWTNHEDNLSVKALIDTGASVSLVRADQLSDTWAGHIRPAARPTSLRTVTGAGMVVLGTVTLPLGYTYVDVGHDSRAPPAVRASPCSLDTEAICAAIEAAVALRPTDIESVLPIDPDITERDLQALRDLLTEAADIFAW</sequence>
<dbReference type="Proteomes" id="UP000281553">
    <property type="component" value="Unassembled WGS sequence"/>
</dbReference>
<protein>
    <recommendedName>
        <fullName evidence="3">Peptidase A2 domain-containing protein</fullName>
    </recommendedName>
</protein>
<evidence type="ECO:0000256" key="1">
    <source>
        <dbReference type="ARBA" id="ARBA00022801"/>
    </source>
</evidence>
<dbReference type="InterPro" id="IPR001969">
    <property type="entry name" value="Aspartic_peptidase_AS"/>
</dbReference>
<reference evidence="4 5" key="1">
    <citation type="submission" date="2018-11" db="EMBL/GenBank/DDBJ databases">
        <authorList>
            <consortium name="Pathogen Informatics"/>
        </authorList>
    </citation>
    <scope>NUCLEOTIDE SEQUENCE [LARGE SCALE GENOMIC DNA]</scope>
</reference>
<dbReference type="PROSITE" id="PS50175">
    <property type="entry name" value="ASP_PROT_RETROV"/>
    <property type="match status" value="1"/>
</dbReference>
<evidence type="ECO:0000313" key="4">
    <source>
        <dbReference type="EMBL" id="VDK43271.1"/>
    </source>
</evidence>
<name>A0A3P6RHJ5_DIBLA</name>
<proteinExistence type="predicted"/>
<dbReference type="OrthoDB" id="10056424at2759"/>
<dbReference type="GO" id="GO:0004190">
    <property type="term" value="F:aspartic-type endopeptidase activity"/>
    <property type="evidence" value="ECO:0007669"/>
    <property type="project" value="InterPro"/>
</dbReference>
<feature type="compositionally biased region" description="Polar residues" evidence="2">
    <location>
        <begin position="19"/>
        <end position="41"/>
    </location>
</feature>
<evidence type="ECO:0000256" key="2">
    <source>
        <dbReference type="SAM" id="MobiDB-lite"/>
    </source>
</evidence>